<dbReference type="SMART" id="SM00391">
    <property type="entry name" value="MBD"/>
    <property type="match status" value="1"/>
</dbReference>
<feature type="compositionally biased region" description="Low complexity" evidence="1">
    <location>
        <begin position="236"/>
        <end position="255"/>
    </location>
</feature>
<organism evidence="3">
    <name type="scientific">Bactrocera latifrons</name>
    <name type="common">Malaysian fruit fly</name>
    <name type="synonym">Chaetodacus latifrons</name>
    <dbReference type="NCBI Taxonomy" id="174628"/>
    <lineage>
        <taxon>Eukaryota</taxon>
        <taxon>Metazoa</taxon>
        <taxon>Ecdysozoa</taxon>
        <taxon>Arthropoda</taxon>
        <taxon>Hexapoda</taxon>
        <taxon>Insecta</taxon>
        <taxon>Pterygota</taxon>
        <taxon>Neoptera</taxon>
        <taxon>Endopterygota</taxon>
        <taxon>Diptera</taxon>
        <taxon>Brachycera</taxon>
        <taxon>Muscomorpha</taxon>
        <taxon>Tephritoidea</taxon>
        <taxon>Tephritidae</taxon>
        <taxon>Bactrocera</taxon>
        <taxon>Bactrocera</taxon>
    </lineage>
</organism>
<dbReference type="InterPro" id="IPR016177">
    <property type="entry name" value="DNA-bd_dom_sf"/>
</dbReference>
<name>A0A0K8UI48_BACLA</name>
<protein>
    <recommendedName>
        <fullName evidence="2">MBD domain-containing protein</fullName>
    </recommendedName>
</protein>
<feature type="non-terminal residue" evidence="3">
    <location>
        <position position="1"/>
    </location>
</feature>
<gene>
    <name evidence="3" type="ORF">c3_g1_i1</name>
</gene>
<dbReference type="GO" id="GO:0003677">
    <property type="term" value="F:DNA binding"/>
    <property type="evidence" value="ECO:0007669"/>
    <property type="project" value="InterPro"/>
</dbReference>
<evidence type="ECO:0000313" key="3">
    <source>
        <dbReference type="EMBL" id="JAI26367.1"/>
    </source>
</evidence>
<dbReference type="OrthoDB" id="10061327at2759"/>
<feature type="region of interest" description="Disordered" evidence="1">
    <location>
        <begin position="200"/>
        <end position="255"/>
    </location>
</feature>
<feature type="region of interest" description="Disordered" evidence="1">
    <location>
        <begin position="1"/>
        <end position="52"/>
    </location>
</feature>
<reference evidence="3" key="1">
    <citation type="submission" date="2015-06" db="EMBL/GenBank/DDBJ databases">
        <authorList>
            <person name="Hoefler B.C."/>
            <person name="Straight P.D."/>
        </authorList>
    </citation>
    <scope>NUCLEOTIDE SEQUENCE</scope>
</reference>
<proteinExistence type="predicted"/>
<feature type="region of interest" description="Disordered" evidence="1">
    <location>
        <begin position="397"/>
        <end position="416"/>
    </location>
</feature>
<dbReference type="PROSITE" id="PS50982">
    <property type="entry name" value="MBD"/>
    <property type="match status" value="1"/>
</dbReference>
<dbReference type="InterPro" id="IPR001739">
    <property type="entry name" value="Methyl_CpG_DNA-bd"/>
</dbReference>
<dbReference type="SUPFAM" id="SSF54171">
    <property type="entry name" value="DNA-binding domain"/>
    <property type="match status" value="1"/>
</dbReference>
<accession>A0A0K8UI48</accession>
<feature type="compositionally biased region" description="Low complexity" evidence="1">
    <location>
        <begin position="12"/>
        <end position="21"/>
    </location>
</feature>
<feature type="domain" description="MBD" evidence="2">
    <location>
        <begin position="308"/>
        <end position="378"/>
    </location>
</feature>
<feature type="region of interest" description="Disordered" evidence="1">
    <location>
        <begin position="504"/>
        <end position="561"/>
    </location>
</feature>
<feature type="compositionally biased region" description="Pro residues" evidence="1">
    <location>
        <begin position="34"/>
        <end position="46"/>
    </location>
</feature>
<feature type="compositionally biased region" description="Low complexity" evidence="1">
    <location>
        <begin position="89"/>
        <end position="136"/>
    </location>
</feature>
<feature type="region of interest" description="Disordered" evidence="1">
    <location>
        <begin position="89"/>
        <end position="178"/>
    </location>
</feature>
<dbReference type="PANTHER" id="PTHR16112:SF16">
    <property type="entry name" value="SIX-BANDED, ISOFORM H"/>
    <property type="match status" value="1"/>
</dbReference>
<dbReference type="GO" id="GO:0003682">
    <property type="term" value="F:chromatin binding"/>
    <property type="evidence" value="ECO:0007669"/>
    <property type="project" value="TreeGrafter"/>
</dbReference>
<dbReference type="PANTHER" id="PTHR16112">
    <property type="entry name" value="METHYL-CPG BINDING PROTEIN, DROSOPHILA"/>
    <property type="match status" value="1"/>
</dbReference>
<feature type="compositionally biased region" description="Polar residues" evidence="1">
    <location>
        <begin position="153"/>
        <end position="167"/>
    </location>
</feature>
<dbReference type="GO" id="GO:0010369">
    <property type="term" value="C:chromocenter"/>
    <property type="evidence" value="ECO:0007669"/>
    <property type="project" value="TreeGrafter"/>
</dbReference>
<feature type="compositionally biased region" description="Low complexity" evidence="1">
    <location>
        <begin position="205"/>
        <end position="220"/>
    </location>
</feature>
<dbReference type="AlphaFoldDB" id="A0A0K8UI48"/>
<evidence type="ECO:0000256" key="1">
    <source>
        <dbReference type="SAM" id="MobiDB-lite"/>
    </source>
</evidence>
<dbReference type="EMBL" id="GDHF01025947">
    <property type="protein sequence ID" value="JAI26367.1"/>
    <property type="molecule type" value="Transcribed_RNA"/>
</dbReference>
<sequence>SSYAPAGGVARQQQLQQQQQQHHPHHREPHTHSCPPPLENPPPPPTNSSIYAATANANATMPKNAMRSNAGATYAPPTATMTLPKNLAQQRLQQQQHYQQQQQHYQQQQYQQSTAIGANAAAQQHHQSQQHSQTATGNQRAQMPLPHQQQQQMSYKQKSATLQSNHRQPPIPSRHSSVQQKIFVATNPFIQTTTIHCHSPASVHSQPASPTCSSPSSLASIYGTSSRSHHHHHHQQQQQQQQPQQRLQQHQTQQHSLKMNNNVVAAPPTIASRQHITISNTPTTHNVSVGAASAATTATTTNSTVGQPSAVSATNANLAPGWRRQANNDEIIYISPTGATLRTQYEIKDYLLSPGTCKCGLPCPLRPEYFFDFNAQVPNMPLKMPTHDENSCIATTATNTNANTPASTTNTFRSTPTSVATSSALTASLSPFSFPSTASQSSQSSSLSTSASSALGSLSSSLECLHQQRFLESRQLHAQPLDVSSAQTKDIKLGKMANTGIAASSPMPTAANMSATKAGNTNVQQQASQNPNKMMPPAQVHYQQQQQQQQNVIKNVTNNAD</sequence>
<feature type="compositionally biased region" description="Polar residues" evidence="1">
    <location>
        <begin position="551"/>
        <end position="561"/>
    </location>
</feature>
<evidence type="ECO:0000259" key="2">
    <source>
        <dbReference type="PROSITE" id="PS50982"/>
    </source>
</evidence>
<feature type="non-terminal residue" evidence="3">
    <location>
        <position position="561"/>
    </location>
</feature>
<feature type="compositionally biased region" description="Polar residues" evidence="1">
    <location>
        <begin position="511"/>
        <end position="532"/>
    </location>
</feature>
<dbReference type="GO" id="GO:0005634">
    <property type="term" value="C:nucleus"/>
    <property type="evidence" value="ECO:0007669"/>
    <property type="project" value="TreeGrafter"/>
</dbReference>